<reference evidence="1" key="2">
    <citation type="submission" date="2013-11" db="EMBL/GenBank/DDBJ databases">
        <title>Draft genome sequence of Anaerostipes caccae (DSM 14662).</title>
        <authorList>
            <person name="Sudarsanam P."/>
            <person name="Ley R."/>
            <person name="Guruge J."/>
            <person name="Turnbaugh P.J."/>
            <person name="Mahowald M."/>
            <person name="Liep D."/>
            <person name="Gordon J."/>
        </authorList>
    </citation>
    <scope>NUCLEOTIDE SEQUENCE</scope>
    <source>
        <strain evidence="1">DSM 14662</strain>
    </source>
</reference>
<dbReference type="InterPro" id="IPR010165">
    <property type="entry name" value="CRISPR-Cmr3_IIIB"/>
</dbReference>
<dbReference type="Gene3D" id="3.30.70.2940">
    <property type="match status" value="1"/>
</dbReference>
<comment type="caution">
    <text evidence="1">The sequence shown here is derived from an EMBL/GenBank/DDBJ whole genome shotgun (WGS) entry which is preliminary data.</text>
</comment>
<dbReference type="STRING" id="411490.ANACAC_00033"/>
<proteinExistence type="predicted"/>
<protein>
    <submittedName>
        <fullName evidence="1">CRISPR-associated protein, Cmr3 family</fullName>
    </submittedName>
</protein>
<gene>
    <name evidence="1" type="primary">cmr3</name>
    <name evidence="1" type="ORF">ANACAC_00033</name>
</gene>
<dbReference type="eggNOG" id="COG1769">
    <property type="taxonomic scope" value="Bacteria"/>
</dbReference>
<dbReference type="AlphaFoldDB" id="B0M906"/>
<name>B0M906_ANACD</name>
<dbReference type="Gene3D" id="2.60.40.4350">
    <property type="match status" value="1"/>
</dbReference>
<dbReference type="Proteomes" id="UP000004935">
    <property type="component" value="Unassembled WGS sequence"/>
</dbReference>
<dbReference type="InterPro" id="IPR019117">
    <property type="entry name" value="CRISPR-assoc_protein_Cmr3"/>
</dbReference>
<accession>B0M906</accession>
<dbReference type="HOGENOM" id="CLU_044328_1_0_9"/>
<organism evidence="1 2">
    <name type="scientific">Anaerostipes caccae (strain DSM 14662 / CCUG 47493 / JCM 13470 / NCIMB 13811 / L1-92)</name>
    <dbReference type="NCBI Taxonomy" id="411490"/>
    <lineage>
        <taxon>Bacteria</taxon>
        <taxon>Bacillati</taxon>
        <taxon>Bacillota</taxon>
        <taxon>Clostridia</taxon>
        <taxon>Lachnospirales</taxon>
        <taxon>Lachnospiraceae</taxon>
        <taxon>Anaerostipes</taxon>
    </lineage>
</organism>
<dbReference type="Pfam" id="PF09700">
    <property type="entry name" value="Cas_Cmr3"/>
    <property type="match status" value="1"/>
</dbReference>
<dbReference type="NCBIfam" id="TIGR01888">
    <property type="entry name" value="cas_cmr3"/>
    <property type="match status" value="1"/>
</dbReference>
<sequence length="369" mass="42771">MKNRRNGMGIITLKIEPWDTVMFRDGTLLDKKTSNYVESRFFPYPSVFYGAICTSLMENGYLNEVHKTLIERNTTLLEDVLKENLKIRQIYLEMENEIYLPAPRDLIVNEDGDIRESNFQKGLLYTNPQLQEKVKPASGKYISLYEFMTCYDISEKEEIYLKNQQEFAGEYQKTGIELEDNKKIAKKEHLYFTTMKDYTYKNTCFLIEAEIHDEISKGFRANILLGGEARMARLELFLGSLDEYHKDIREYNKKKSSSENLKLIFTTPFIMKNEKSLESVLKEKGISVLSKIIGKPETAGGWDMAKNKPKELKKVIPEGSLYLLKSSHFKSNTNEQNKNLLSEILSDVIVQKHRGFGSFILANEEAVYD</sequence>
<evidence type="ECO:0000313" key="1">
    <source>
        <dbReference type="EMBL" id="EDR99192.1"/>
    </source>
</evidence>
<reference evidence="1" key="1">
    <citation type="submission" date="2007-11" db="EMBL/GenBank/DDBJ databases">
        <authorList>
            <person name="Fulton L."/>
            <person name="Clifton S."/>
            <person name="Fulton B."/>
            <person name="Xu J."/>
            <person name="Minx P."/>
            <person name="Pepin K.H."/>
            <person name="Johnson M."/>
            <person name="Thiruvilangam P."/>
            <person name="Bhonagiri V."/>
            <person name="Nash W.E."/>
            <person name="Mardis E.R."/>
            <person name="Wilson R.K."/>
        </authorList>
    </citation>
    <scope>NUCLEOTIDE SEQUENCE [LARGE SCALE GENOMIC DNA]</scope>
    <source>
        <strain evidence="1">DSM 14662</strain>
    </source>
</reference>
<keyword evidence="2" id="KW-1185">Reference proteome</keyword>
<evidence type="ECO:0000313" key="2">
    <source>
        <dbReference type="Proteomes" id="UP000004935"/>
    </source>
</evidence>
<dbReference type="EMBL" id="ABAX03000001">
    <property type="protein sequence ID" value="EDR99192.1"/>
    <property type="molecule type" value="Genomic_DNA"/>
</dbReference>